<sequence>MFDYINFILFATSTPILVNIAFRHPYSWLHTILLAQAFAVFFSFCSLIDAIFVQPFLFSSLRELPTAGQDPIWTRLFKEPTGDQLLRFMRQSPSSQIIRYFGVLNSERLLLTDPKDLKQVLDSEAYEFGRSYLIRRLLSPMLGKKSLVVMDGAEHIRCRKDIDPDFYSQHIADLCPMF</sequence>
<keyword evidence="1" id="KW-0812">Transmembrane</keyword>
<dbReference type="InterPro" id="IPR036396">
    <property type="entry name" value="Cyt_P450_sf"/>
</dbReference>
<dbReference type="GO" id="GO:0016705">
    <property type="term" value="F:oxidoreductase activity, acting on paired donors, with incorporation or reduction of molecular oxygen"/>
    <property type="evidence" value="ECO:0007669"/>
    <property type="project" value="InterPro"/>
</dbReference>
<evidence type="ECO:0000256" key="1">
    <source>
        <dbReference type="SAM" id="Phobius"/>
    </source>
</evidence>
<keyword evidence="1" id="KW-0472">Membrane</keyword>
<dbReference type="GO" id="GO:0004497">
    <property type="term" value="F:monooxygenase activity"/>
    <property type="evidence" value="ECO:0007669"/>
    <property type="project" value="InterPro"/>
</dbReference>
<dbReference type="GO" id="GO:0005506">
    <property type="term" value="F:iron ion binding"/>
    <property type="evidence" value="ECO:0007669"/>
    <property type="project" value="InterPro"/>
</dbReference>
<dbReference type="Proteomes" id="UP000308014">
    <property type="component" value="Unassembled WGS sequence"/>
</dbReference>
<gene>
    <name evidence="2" type="ORF">D6D24_01918</name>
</gene>
<dbReference type="SUPFAM" id="SSF48264">
    <property type="entry name" value="Cytochrome P450"/>
    <property type="match status" value="1"/>
</dbReference>
<evidence type="ECO:0000313" key="3">
    <source>
        <dbReference type="Proteomes" id="UP000308014"/>
    </source>
</evidence>
<accession>A0A4S8W9J8</accession>
<reference evidence="2 3" key="1">
    <citation type="submission" date="2018-10" db="EMBL/GenBank/DDBJ databases">
        <title>Fifty Aureobasidium pullulans genomes reveal a recombining polyextremotolerant generalist.</title>
        <authorList>
            <person name="Gostincar C."/>
            <person name="Turk M."/>
            <person name="Zajc J."/>
            <person name="Gunde-Cimerman N."/>
        </authorList>
    </citation>
    <scope>NUCLEOTIDE SEQUENCE [LARGE SCALE GENOMIC DNA]</scope>
    <source>
        <strain evidence="2 3">EXF-11318</strain>
    </source>
</reference>
<dbReference type="Gene3D" id="1.10.630.10">
    <property type="entry name" value="Cytochrome P450"/>
    <property type="match status" value="1"/>
</dbReference>
<evidence type="ECO:0000313" key="2">
    <source>
        <dbReference type="EMBL" id="THW21096.1"/>
    </source>
</evidence>
<dbReference type="EMBL" id="QZAJ01000038">
    <property type="protein sequence ID" value="THW21096.1"/>
    <property type="molecule type" value="Genomic_DNA"/>
</dbReference>
<organism evidence="2 3">
    <name type="scientific">Aureobasidium pullulans</name>
    <name type="common">Black yeast</name>
    <name type="synonym">Pullularia pullulans</name>
    <dbReference type="NCBI Taxonomy" id="5580"/>
    <lineage>
        <taxon>Eukaryota</taxon>
        <taxon>Fungi</taxon>
        <taxon>Dikarya</taxon>
        <taxon>Ascomycota</taxon>
        <taxon>Pezizomycotina</taxon>
        <taxon>Dothideomycetes</taxon>
        <taxon>Dothideomycetidae</taxon>
        <taxon>Dothideales</taxon>
        <taxon>Saccotheciaceae</taxon>
        <taxon>Aureobasidium</taxon>
    </lineage>
</organism>
<dbReference type="AlphaFoldDB" id="A0A4S8W9J8"/>
<dbReference type="GO" id="GO:0020037">
    <property type="term" value="F:heme binding"/>
    <property type="evidence" value="ECO:0007669"/>
    <property type="project" value="InterPro"/>
</dbReference>
<comment type="caution">
    <text evidence="2">The sequence shown here is derived from an EMBL/GenBank/DDBJ whole genome shotgun (WGS) entry which is preliminary data.</text>
</comment>
<name>A0A4S8W9J8_AURPU</name>
<proteinExistence type="predicted"/>
<feature type="transmembrane region" description="Helical" evidence="1">
    <location>
        <begin position="33"/>
        <end position="53"/>
    </location>
</feature>
<keyword evidence="1" id="KW-1133">Transmembrane helix</keyword>
<protein>
    <submittedName>
        <fullName evidence="2">Cytochrome P450</fullName>
    </submittedName>
</protein>